<sequence length="55" mass="6386">MTLFFFNSCFREWVRNKLNTRGARLFDFVQTVSPFDPSQPLTETSTSGNNRILPT</sequence>
<dbReference type="EnsemblPlants" id="Ma08_t27170.1">
    <property type="protein sequence ID" value="Ma08_p27170.1"/>
    <property type="gene ID" value="Ma08_g27170"/>
</dbReference>
<organism evidence="2 3">
    <name type="scientific">Musa acuminata subsp. malaccensis</name>
    <name type="common">Wild banana</name>
    <name type="synonym">Musa malaccensis</name>
    <dbReference type="NCBI Taxonomy" id="214687"/>
    <lineage>
        <taxon>Eukaryota</taxon>
        <taxon>Viridiplantae</taxon>
        <taxon>Streptophyta</taxon>
        <taxon>Embryophyta</taxon>
        <taxon>Tracheophyta</taxon>
        <taxon>Spermatophyta</taxon>
        <taxon>Magnoliopsida</taxon>
        <taxon>Liliopsida</taxon>
        <taxon>Zingiberales</taxon>
        <taxon>Musaceae</taxon>
        <taxon>Musa</taxon>
    </lineage>
</organism>
<reference evidence="2" key="1">
    <citation type="submission" date="2021-05" db="UniProtKB">
        <authorList>
            <consortium name="EnsemblPlants"/>
        </authorList>
    </citation>
    <scope>IDENTIFICATION</scope>
    <source>
        <strain evidence="2">subsp. malaccensis</strain>
    </source>
</reference>
<keyword evidence="3" id="KW-1185">Reference proteome</keyword>
<dbReference type="Gramene" id="Ma08_t27170.1">
    <property type="protein sequence ID" value="Ma08_p27170.1"/>
    <property type="gene ID" value="Ma08_g27170"/>
</dbReference>
<proteinExistence type="predicted"/>
<dbReference type="Proteomes" id="UP000012960">
    <property type="component" value="Unplaced"/>
</dbReference>
<dbReference type="InParanoid" id="A0A804KBA0"/>
<evidence type="ECO:0000256" key="1">
    <source>
        <dbReference type="SAM" id="MobiDB-lite"/>
    </source>
</evidence>
<protein>
    <submittedName>
        <fullName evidence="2">Uncharacterized protein</fullName>
    </submittedName>
</protein>
<name>A0A804KBA0_MUSAM</name>
<evidence type="ECO:0000313" key="3">
    <source>
        <dbReference type="Proteomes" id="UP000012960"/>
    </source>
</evidence>
<feature type="compositionally biased region" description="Polar residues" evidence="1">
    <location>
        <begin position="39"/>
        <end position="55"/>
    </location>
</feature>
<evidence type="ECO:0000313" key="2">
    <source>
        <dbReference type="EnsemblPlants" id="Ma08_p27170.1"/>
    </source>
</evidence>
<accession>A0A804KBA0</accession>
<feature type="region of interest" description="Disordered" evidence="1">
    <location>
        <begin position="36"/>
        <end position="55"/>
    </location>
</feature>
<dbReference type="AlphaFoldDB" id="A0A804KBA0"/>